<organism evidence="2 3">
    <name type="scientific">Polyplax serrata</name>
    <name type="common">Common mouse louse</name>
    <dbReference type="NCBI Taxonomy" id="468196"/>
    <lineage>
        <taxon>Eukaryota</taxon>
        <taxon>Metazoa</taxon>
        <taxon>Ecdysozoa</taxon>
        <taxon>Arthropoda</taxon>
        <taxon>Hexapoda</taxon>
        <taxon>Insecta</taxon>
        <taxon>Pterygota</taxon>
        <taxon>Neoptera</taxon>
        <taxon>Paraneoptera</taxon>
        <taxon>Psocodea</taxon>
        <taxon>Troctomorpha</taxon>
        <taxon>Phthiraptera</taxon>
        <taxon>Anoplura</taxon>
        <taxon>Polyplacidae</taxon>
        <taxon>Polyplax</taxon>
    </lineage>
</organism>
<dbReference type="Proteomes" id="UP001372834">
    <property type="component" value="Unassembled WGS sequence"/>
</dbReference>
<name>A0AAN8S3Q7_POLSC</name>
<evidence type="ECO:0000313" key="3">
    <source>
        <dbReference type="Proteomes" id="UP001372834"/>
    </source>
</evidence>
<dbReference type="EMBL" id="JAWJWE010000037">
    <property type="protein sequence ID" value="KAK6626185.1"/>
    <property type="molecule type" value="Genomic_DNA"/>
</dbReference>
<proteinExistence type="predicted"/>
<dbReference type="AlphaFoldDB" id="A0AAN8S3Q7"/>
<feature type="region of interest" description="Disordered" evidence="1">
    <location>
        <begin position="1"/>
        <end position="58"/>
    </location>
</feature>
<protein>
    <submittedName>
        <fullName evidence="2">Uncharacterized protein</fullName>
    </submittedName>
</protein>
<sequence length="58" mass="6432">MAGRQFDFLAPHSTLRELGTGPSPKKPSAKTNELTSPEAKHENQVDLWKKGRKCQARG</sequence>
<reference evidence="2 3" key="1">
    <citation type="submission" date="2023-10" db="EMBL/GenBank/DDBJ databases">
        <title>Genomes of two closely related lineages of the louse Polyplax serrata with different host specificities.</title>
        <authorList>
            <person name="Martinu J."/>
            <person name="Tarabai H."/>
            <person name="Stefka J."/>
            <person name="Hypsa V."/>
        </authorList>
    </citation>
    <scope>NUCLEOTIDE SEQUENCE [LARGE SCALE GENOMIC DNA]</scope>
    <source>
        <strain evidence="2">HR10_N</strain>
    </source>
</reference>
<feature type="compositionally biased region" description="Basic and acidic residues" evidence="1">
    <location>
        <begin position="38"/>
        <end position="49"/>
    </location>
</feature>
<comment type="caution">
    <text evidence="2">The sequence shown here is derived from an EMBL/GenBank/DDBJ whole genome shotgun (WGS) entry which is preliminary data.</text>
</comment>
<evidence type="ECO:0000256" key="1">
    <source>
        <dbReference type="SAM" id="MobiDB-lite"/>
    </source>
</evidence>
<gene>
    <name evidence="2" type="ORF">RUM43_006491</name>
</gene>
<evidence type="ECO:0000313" key="2">
    <source>
        <dbReference type="EMBL" id="KAK6626185.1"/>
    </source>
</evidence>
<accession>A0AAN8S3Q7</accession>